<sequence length="111" mass="11584">MVIVKVLVDAVGTYNAGDIVTDAPAGLVEIAQKETRNAATGELLAVIVEDDNQTDDNTVNGAGGSKEEDNRGELDELKAVAKKLHISGYTKMNLEELQQAIANAGGSTDGQ</sequence>
<comment type="caution">
    <text evidence="2">The sequence shown here is derived from an EMBL/GenBank/DDBJ whole genome shotgun (WGS) entry which is preliminary data.</text>
</comment>
<evidence type="ECO:0008006" key="4">
    <source>
        <dbReference type="Google" id="ProtNLM"/>
    </source>
</evidence>
<protein>
    <recommendedName>
        <fullName evidence="4">Rho termination factor-like protein</fullName>
    </recommendedName>
</protein>
<evidence type="ECO:0000313" key="3">
    <source>
        <dbReference type="Proteomes" id="UP000246635"/>
    </source>
</evidence>
<reference evidence="2 3" key="1">
    <citation type="submission" date="2018-05" db="EMBL/GenBank/DDBJ databases">
        <title>Genomic Encyclopedia of Type Strains, Phase III (KMG-III): the genomes of soil and plant-associated and newly described type strains.</title>
        <authorList>
            <person name="Whitman W."/>
        </authorList>
    </citation>
    <scope>NUCLEOTIDE SEQUENCE [LARGE SCALE GENOMIC DNA]</scope>
    <source>
        <strain evidence="2 3">CECT 5696</strain>
    </source>
</reference>
<accession>A0A2V2YWY6</accession>
<organism evidence="2 3">
    <name type="scientific">Paenibacillus cellulosilyticus</name>
    <dbReference type="NCBI Taxonomy" id="375489"/>
    <lineage>
        <taxon>Bacteria</taxon>
        <taxon>Bacillati</taxon>
        <taxon>Bacillota</taxon>
        <taxon>Bacilli</taxon>
        <taxon>Bacillales</taxon>
        <taxon>Paenibacillaceae</taxon>
        <taxon>Paenibacillus</taxon>
    </lineage>
</organism>
<dbReference type="AlphaFoldDB" id="A0A2V2YWY6"/>
<dbReference type="EMBL" id="QGTQ01000003">
    <property type="protein sequence ID" value="PWW06328.1"/>
    <property type="molecule type" value="Genomic_DNA"/>
</dbReference>
<keyword evidence="3" id="KW-1185">Reference proteome</keyword>
<evidence type="ECO:0000256" key="1">
    <source>
        <dbReference type="SAM" id="MobiDB-lite"/>
    </source>
</evidence>
<name>A0A2V2YWY6_9BACL</name>
<proteinExistence type="predicted"/>
<evidence type="ECO:0000313" key="2">
    <source>
        <dbReference type="EMBL" id="PWW06328.1"/>
    </source>
</evidence>
<feature type="region of interest" description="Disordered" evidence="1">
    <location>
        <begin position="50"/>
        <end position="73"/>
    </location>
</feature>
<dbReference type="RefSeq" id="WP_110043008.1">
    <property type="nucleotide sequence ID" value="NZ_CP054609.1"/>
</dbReference>
<dbReference type="OrthoDB" id="2663621at2"/>
<dbReference type="Proteomes" id="UP000246635">
    <property type="component" value="Unassembled WGS sequence"/>
</dbReference>
<gene>
    <name evidence="2" type="ORF">DFQ01_103230</name>
</gene>